<dbReference type="InterPro" id="IPR006620">
    <property type="entry name" value="Pro_4_hyd_alph"/>
</dbReference>
<dbReference type="SUPFAM" id="SSF81901">
    <property type="entry name" value="HCP-like"/>
    <property type="match status" value="1"/>
</dbReference>
<dbReference type="EC" id="1.14.11.2" evidence="10"/>
<feature type="domain" description="Fe2OG dioxygenase" evidence="9">
    <location>
        <begin position="193"/>
        <end position="292"/>
    </location>
</feature>
<dbReference type="InterPro" id="IPR005123">
    <property type="entry name" value="Oxoglu/Fe-dep_dioxygenase_dom"/>
</dbReference>
<dbReference type="Pfam" id="PF13640">
    <property type="entry name" value="2OG-FeII_Oxy_3"/>
    <property type="match status" value="1"/>
</dbReference>
<keyword evidence="2" id="KW-0479">Metal-binding</keyword>
<gene>
    <name evidence="10" type="ORF">SGRAN_1991</name>
</gene>
<keyword evidence="4" id="KW-0847">Vitamin C</keyword>
<dbReference type="Gene3D" id="1.25.40.10">
    <property type="entry name" value="Tetratricopeptide repeat domain"/>
    <property type="match status" value="1"/>
</dbReference>
<keyword evidence="7" id="KW-0408">Iron</keyword>
<dbReference type="PROSITE" id="PS51471">
    <property type="entry name" value="FE2OG_OXY"/>
    <property type="match status" value="1"/>
</dbReference>
<accession>A0AA86GKJ2</accession>
<dbReference type="Proteomes" id="UP000058599">
    <property type="component" value="Chromosome"/>
</dbReference>
<dbReference type="KEGG" id="sgi:SGRAN_1991"/>
<name>A0AA86GKJ2_9SPHN</name>
<evidence type="ECO:0000256" key="7">
    <source>
        <dbReference type="ARBA" id="ARBA00023004"/>
    </source>
</evidence>
<dbReference type="EMBL" id="CP012199">
    <property type="protein sequence ID" value="AMG74368.1"/>
    <property type="molecule type" value="Genomic_DNA"/>
</dbReference>
<dbReference type="AlphaFoldDB" id="A0AA86GKJ2"/>
<dbReference type="GO" id="GO:0005506">
    <property type="term" value="F:iron ion binding"/>
    <property type="evidence" value="ECO:0007669"/>
    <property type="project" value="InterPro"/>
</dbReference>
<evidence type="ECO:0000256" key="3">
    <source>
        <dbReference type="ARBA" id="ARBA00022824"/>
    </source>
</evidence>
<keyword evidence="11" id="KW-1185">Reference proteome</keyword>
<dbReference type="GO" id="GO:0031418">
    <property type="term" value="F:L-ascorbic acid binding"/>
    <property type="evidence" value="ECO:0007669"/>
    <property type="project" value="UniProtKB-KW"/>
</dbReference>
<evidence type="ECO:0000256" key="1">
    <source>
        <dbReference type="ARBA" id="ARBA00001961"/>
    </source>
</evidence>
<evidence type="ECO:0000259" key="9">
    <source>
        <dbReference type="PROSITE" id="PS51471"/>
    </source>
</evidence>
<dbReference type="PANTHER" id="PTHR10869">
    <property type="entry name" value="PROLYL 4-HYDROXYLASE ALPHA SUBUNIT"/>
    <property type="match status" value="1"/>
</dbReference>
<keyword evidence="3" id="KW-0256">Endoplasmic reticulum</keyword>
<evidence type="ECO:0000256" key="2">
    <source>
        <dbReference type="ARBA" id="ARBA00022723"/>
    </source>
</evidence>
<comment type="cofactor">
    <cofactor evidence="1">
        <name>L-ascorbate</name>
        <dbReference type="ChEBI" id="CHEBI:38290"/>
    </cofactor>
</comment>
<evidence type="ECO:0000256" key="6">
    <source>
        <dbReference type="ARBA" id="ARBA00023002"/>
    </source>
</evidence>
<keyword evidence="6 10" id="KW-0560">Oxidoreductase</keyword>
<evidence type="ECO:0000256" key="4">
    <source>
        <dbReference type="ARBA" id="ARBA00022896"/>
    </source>
</evidence>
<dbReference type="Gene3D" id="2.60.120.620">
    <property type="entry name" value="q2cbj1_9rhob like domain"/>
    <property type="match status" value="1"/>
</dbReference>
<evidence type="ECO:0000256" key="5">
    <source>
        <dbReference type="ARBA" id="ARBA00022964"/>
    </source>
</evidence>
<reference evidence="10 11" key="1">
    <citation type="journal article" date="2016" name="BMC Genomics">
        <title>Genomic analysis of the nitrate-respiring Sphingopyxis granuli (formerly Sphingomonas macrogoltabida) strain TFA.</title>
        <authorList>
            <person name="Garcia-Romero I."/>
            <person name="Perez-Pulido A.J."/>
            <person name="Gonzalez-Flores Y.E."/>
            <person name="Reyes-Ramirez F."/>
            <person name="Santero E."/>
            <person name="Floriano B."/>
        </authorList>
    </citation>
    <scope>NUCLEOTIDE SEQUENCE [LARGE SCALE GENOMIC DNA]</scope>
    <source>
        <strain evidence="10 11">TFA</strain>
    </source>
</reference>
<evidence type="ECO:0000313" key="10">
    <source>
        <dbReference type="EMBL" id="AMG74368.1"/>
    </source>
</evidence>
<dbReference type="GO" id="GO:0004656">
    <property type="term" value="F:procollagen-proline 4-dioxygenase activity"/>
    <property type="evidence" value="ECO:0007669"/>
    <property type="project" value="UniProtKB-EC"/>
</dbReference>
<dbReference type="PANTHER" id="PTHR10869:SF246">
    <property type="entry name" value="TRANSMEMBRANE PROLYL 4-HYDROXYLASE"/>
    <property type="match status" value="1"/>
</dbReference>
<keyword evidence="8" id="KW-0325">Glycoprotein</keyword>
<organism evidence="10 11">
    <name type="scientific">Sphingopyxis granuli</name>
    <dbReference type="NCBI Taxonomy" id="267128"/>
    <lineage>
        <taxon>Bacteria</taxon>
        <taxon>Pseudomonadati</taxon>
        <taxon>Pseudomonadota</taxon>
        <taxon>Alphaproteobacteria</taxon>
        <taxon>Sphingomonadales</taxon>
        <taxon>Sphingomonadaceae</taxon>
        <taxon>Sphingopyxis</taxon>
    </lineage>
</organism>
<dbReference type="InterPro" id="IPR045054">
    <property type="entry name" value="P4HA-like"/>
</dbReference>
<sequence>MFLVRQLAAHGHPDGLFVLGRHLWSGGLVTSDPVAAREQFDRAARAGHGPARILSTNLLASGIAGPRNWLTALSRMSDERAIDPRRKLQIELLSRMTLNSAGQPERLRKPERLSDLPDAQLFPGFATAAECAYLLELGSRNYRPAEINDGRGGTRLDPIRNSDEFTIHWLIEDPVVHAINRRIAAVAASEADRGEAMQLLRYRPGQRYRAHYDYNPGLDNQRELTALIYLNHDYKGGETSFIKTALKVKGRKGDLLLFRNTLSDGSVDPMSEHEGSSIISGTKYLASRWIRERRFAP</sequence>
<dbReference type="InterPro" id="IPR011990">
    <property type="entry name" value="TPR-like_helical_dom_sf"/>
</dbReference>
<proteinExistence type="predicted"/>
<dbReference type="SMART" id="SM00702">
    <property type="entry name" value="P4Hc"/>
    <property type="match status" value="1"/>
</dbReference>
<evidence type="ECO:0000313" key="11">
    <source>
        <dbReference type="Proteomes" id="UP000058599"/>
    </source>
</evidence>
<evidence type="ECO:0000256" key="8">
    <source>
        <dbReference type="ARBA" id="ARBA00023180"/>
    </source>
</evidence>
<keyword evidence="5" id="KW-0223">Dioxygenase</keyword>
<protein>
    <submittedName>
        <fullName evidence="10">Peptidyl prolyl 4-hydroxylase, alpha subunit</fullName>
        <ecNumber evidence="10">1.14.11.2</ecNumber>
    </submittedName>
</protein>
<dbReference type="InterPro" id="IPR044862">
    <property type="entry name" value="Pro_4_hyd_alph_FE2OG_OXY"/>
</dbReference>